<organism evidence="2 3">
    <name type="scientific">Ooceraea biroi</name>
    <name type="common">Clonal raider ant</name>
    <name type="synonym">Cerapachys biroi</name>
    <dbReference type="NCBI Taxonomy" id="2015173"/>
    <lineage>
        <taxon>Eukaryota</taxon>
        <taxon>Metazoa</taxon>
        <taxon>Ecdysozoa</taxon>
        <taxon>Arthropoda</taxon>
        <taxon>Hexapoda</taxon>
        <taxon>Insecta</taxon>
        <taxon>Pterygota</taxon>
        <taxon>Neoptera</taxon>
        <taxon>Endopterygota</taxon>
        <taxon>Hymenoptera</taxon>
        <taxon>Apocrita</taxon>
        <taxon>Aculeata</taxon>
        <taxon>Formicoidea</taxon>
        <taxon>Formicidae</taxon>
        <taxon>Dorylinae</taxon>
        <taxon>Ooceraea</taxon>
    </lineage>
</organism>
<protein>
    <recommendedName>
        <fullName evidence="1">DUF5641 domain-containing protein</fullName>
    </recommendedName>
</protein>
<dbReference type="Gene3D" id="3.30.420.10">
    <property type="entry name" value="Ribonuclease H-like superfamily/Ribonuclease H"/>
    <property type="match status" value="1"/>
</dbReference>
<dbReference type="AlphaFoldDB" id="A0A026W4J4"/>
<dbReference type="PANTHER" id="PTHR47331">
    <property type="entry name" value="PHD-TYPE DOMAIN-CONTAINING PROTEIN"/>
    <property type="match status" value="1"/>
</dbReference>
<proteinExistence type="predicted"/>
<sequence length="180" mass="20586">MFTTGSQELSDIANALASNGTEWRFNPPAAPHFGGKWEAVVKSTKFHLRRLIGESLLTYEEFLTLLIQIEAILNSRPLCPLFDDPSDVEALTPAHFLIGSSLATLPEPSLEHVPTSRLSRWQSLRQTIDRFWTRWSREYLQRLQAVSKWKHPSRQIMVGSLVLLIDDRLPPSKWLLGRII</sequence>
<dbReference type="InterPro" id="IPR040676">
    <property type="entry name" value="DUF5641"/>
</dbReference>
<dbReference type="STRING" id="2015173.A0A026W4J4"/>
<dbReference type="OrthoDB" id="7688043at2759"/>
<keyword evidence="3" id="KW-1185">Reference proteome</keyword>
<accession>A0A026W4J4</accession>
<dbReference type="GO" id="GO:0003676">
    <property type="term" value="F:nucleic acid binding"/>
    <property type="evidence" value="ECO:0007669"/>
    <property type="project" value="InterPro"/>
</dbReference>
<evidence type="ECO:0000259" key="1">
    <source>
        <dbReference type="Pfam" id="PF18701"/>
    </source>
</evidence>
<dbReference type="InterPro" id="IPR036397">
    <property type="entry name" value="RNaseH_sf"/>
</dbReference>
<gene>
    <name evidence="2" type="ORF">X777_10600</name>
</gene>
<feature type="domain" description="DUF5641" evidence="1">
    <location>
        <begin position="119"/>
        <end position="180"/>
    </location>
</feature>
<dbReference type="Pfam" id="PF18701">
    <property type="entry name" value="DUF5641"/>
    <property type="match status" value="1"/>
</dbReference>
<dbReference type="EMBL" id="KK107428">
    <property type="protein sequence ID" value="EZA50972.1"/>
    <property type="molecule type" value="Genomic_DNA"/>
</dbReference>
<reference evidence="2 3" key="1">
    <citation type="journal article" date="2014" name="Curr. Biol.">
        <title>The genome of the clonal raider ant Cerapachys biroi.</title>
        <authorList>
            <person name="Oxley P.R."/>
            <person name="Ji L."/>
            <person name="Fetter-Pruneda I."/>
            <person name="McKenzie S.K."/>
            <person name="Li C."/>
            <person name="Hu H."/>
            <person name="Zhang G."/>
            <person name="Kronauer D.J."/>
        </authorList>
    </citation>
    <scope>NUCLEOTIDE SEQUENCE [LARGE SCALE GENOMIC DNA]</scope>
</reference>
<dbReference type="Proteomes" id="UP000053097">
    <property type="component" value="Unassembled WGS sequence"/>
</dbReference>
<evidence type="ECO:0000313" key="3">
    <source>
        <dbReference type="Proteomes" id="UP000053097"/>
    </source>
</evidence>
<evidence type="ECO:0000313" key="2">
    <source>
        <dbReference type="EMBL" id="EZA50972.1"/>
    </source>
</evidence>
<dbReference type="OMA" id="KTHKWCT"/>
<name>A0A026W4J4_OOCBI</name>